<organism evidence="2 3">
    <name type="scientific">Puccinia coronata f. sp. avenae</name>
    <dbReference type="NCBI Taxonomy" id="200324"/>
    <lineage>
        <taxon>Eukaryota</taxon>
        <taxon>Fungi</taxon>
        <taxon>Dikarya</taxon>
        <taxon>Basidiomycota</taxon>
        <taxon>Pucciniomycotina</taxon>
        <taxon>Pucciniomycetes</taxon>
        <taxon>Pucciniales</taxon>
        <taxon>Pucciniaceae</taxon>
        <taxon>Puccinia</taxon>
    </lineage>
</organism>
<dbReference type="PANTHER" id="PTHR31912:SF34">
    <property type="entry name" value="NOTOCHORD-RELATED PROTEIN"/>
    <property type="match status" value="1"/>
</dbReference>
<name>A0A2N5U2M4_9BASI</name>
<gene>
    <name evidence="2" type="ORF">PCASD_16535</name>
</gene>
<reference evidence="2 3" key="1">
    <citation type="submission" date="2017-11" db="EMBL/GenBank/DDBJ databases">
        <title>De novo assembly and phasing of dikaryotic genomes from two isolates of Puccinia coronata f. sp. avenae, the causal agent of oat crown rust.</title>
        <authorList>
            <person name="Miller M.E."/>
            <person name="Zhang Y."/>
            <person name="Omidvar V."/>
            <person name="Sperschneider J."/>
            <person name="Schwessinger B."/>
            <person name="Raley C."/>
            <person name="Palmer J.M."/>
            <person name="Garnica D."/>
            <person name="Upadhyaya N."/>
            <person name="Rathjen J."/>
            <person name="Taylor J.M."/>
            <person name="Park R.F."/>
            <person name="Dodds P.N."/>
            <person name="Hirsch C.D."/>
            <person name="Kianian S.F."/>
            <person name="Figueroa M."/>
        </authorList>
    </citation>
    <scope>NUCLEOTIDE SEQUENCE [LARGE SCALE GENOMIC DNA]</scope>
    <source>
        <strain evidence="2">12SD80</strain>
    </source>
</reference>
<evidence type="ECO:0000313" key="3">
    <source>
        <dbReference type="Proteomes" id="UP000235392"/>
    </source>
</evidence>
<feature type="domain" description="Myb/SANT-like" evidence="1">
    <location>
        <begin position="170"/>
        <end position="241"/>
    </location>
</feature>
<dbReference type="Proteomes" id="UP000235392">
    <property type="component" value="Unassembled WGS sequence"/>
</dbReference>
<comment type="caution">
    <text evidence="2">The sequence shown here is derived from an EMBL/GenBank/DDBJ whole genome shotgun (WGS) entry which is preliminary data.</text>
</comment>
<dbReference type="InterPro" id="IPR024752">
    <property type="entry name" value="Myb/SANT-like_dom"/>
</dbReference>
<sequence>MLAYTAARVWEYEPRLQDGTVTGWLCDRRVRHAGTTVGEDAMTFRMAPPRPTDSHKLINTASTMAGSESEGAAIVKEIWAHAAKRKASEKRRAAICNGHIPPPLLNLLDQPLNFVTTPESNPLVGPAFLDWANAPGDLGESNAAGILDSDKPHIPTIWSPDPDLDGSNGFPDSTHQELAEELRKEFPEARHLINFNVVKSKLTYSFKEDYDASIACKQAPGFQYDPSKDEVLASDEVWAKYVEVTLIPTFHPHALKFRGVPLADSIKLDIIFGKWPVYSKTRIPPSPPIAIPPLHPTNRLANTPMQSVPGLHSKAVVTASGNDSMVDSQSSRHNMIGRLKDPLQKACPAATATCNIECAMDLYQDAHAQDASPSEALTAFKIFRDKMSSIIFQEAAREELLWQSVHGLLDGMDEPLAPGLISTLAEELDDTDPISYGVDDAVPIARIVRHDNWLAFLDAEVKAIQENEAERLPGEYAAESRGPCVDKGPEKSHPWYSFKSQMELVGSLIMGHTHSMLSRSMYTKIRSILTLCNVSLPAWATIQASRARIRKMLEARVMYSNSPFGTPIFALNPENLIACDLATPLISKHLNFYPELTNEGDIYKFSQSQKWLKGLSPAHRPQMCEVNKKHFFIFEPLQLLSSAVVIPVFLFTCGSLLCSRVLEVNETNTIRDGTHVKITIPQHLEFDDPRLQSIEVTKFDQIFSEILMSDRMRLVDACNHCLIESNGSPDDK</sequence>
<dbReference type="PANTHER" id="PTHR31912">
    <property type="entry name" value="IP13529P"/>
    <property type="match status" value="1"/>
</dbReference>
<accession>A0A2N5U2M4</accession>
<dbReference type="Pfam" id="PF12776">
    <property type="entry name" value="Myb_DNA-bind_3"/>
    <property type="match status" value="1"/>
</dbReference>
<dbReference type="EMBL" id="PGCI01000255">
    <property type="protein sequence ID" value="PLW31994.1"/>
    <property type="molecule type" value="Genomic_DNA"/>
</dbReference>
<evidence type="ECO:0000313" key="2">
    <source>
        <dbReference type="EMBL" id="PLW31994.1"/>
    </source>
</evidence>
<protein>
    <recommendedName>
        <fullName evidence="1">Myb/SANT-like domain-containing protein</fullName>
    </recommendedName>
</protein>
<dbReference type="AlphaFoldDB" id="A0A2N5U2M4"/>
<evidence type="ECO:0000259" key="1">
    <source>
        <dbReference type="Pfam" id="PF12776"/>
    </source>
</evidence>
<proteinExistence type="predicted"/>